<dbReference type="Proteomes" id="UP000838412">
    <property type="component" value="Chromosome 13"/>
</dbReference>
<protein>
    <submittedName>
        <fullName evidence="1">Hypp7122 protein</fullName>
    </submittedName>
</protein>
<keyword evidence="2" id="KW-1185">Reference proteome</keyword>
<proteinExistence type="predicted"/>
<sequence length="85" mass="9091">MDGPGSRALPALFTHQVPINTSVRPAAHKSGASALAHATSAFGLPTRTSHETQTCRLHARLALTAWPPESAARISSQGYDNHWFC</sequence>
<evidence type="ECO:0000313" key="2">
    <source>
        <dbReference type="Proteomes" id="UP000838412"/>
    </source>
</evidence>
<evidence type="ECO:0000313" key="1">
    <source>
        <dbReference type="EMBL" id="CAH1243570.1"/>
    </source>
</evidence>
<name>A0A8K0EBU1_BRALA</name>
<dbReference type="EMBL" id="OV696698">
    <property type="protein sequence ID" value="CAH1243570.1"/>
    <property type="molecule type" value="Genomic_DNA"/>
</dbReference>
<reference evidence="1" key="1">
    <citation type="submission" date="2022-01" db="EMBL/GenBank/DDBJ databases">
        <authorList>
            <person name="Braso-Vives M."/>
        </authorList>
    </citation>
    <scope>NUCLEOTIDE SEQUENCE</scope>
</reference>
<organism evidence="1 2">
    <name type="scientific">Branchiostoma lanceolatum</name>
    <name type="common">Common lancelet</name>
    <name type="synonym">Amphioxus lanceolatum</name>
    <dbReference type="NCBI Taxonomy" id="7740"/>
    <lineage>
        <taxon>Eukaryota</taxon>
        <taxon>Metazoa</taxon>
        <taxon>Chordata</taxon>
        <taxon>Cephalochordata</taxon>
        <taxon>Leptocardii</taxon>
        <taxon>Amphioxiformes</taxon>
        <taxon>Branchiostomatidae</taxon>
        <taxon>Branchiostoma</taxon>
    </lineage>
</organism>
<gene>
    <name evidence="1" type="primary">Hypp7122</name>
    <name evidence="1" type="ORF">BLAG_LOCUS6502</name>
</gene>
<dbReference type="AlphaFoldDB" id="A0A8K0EBU1"/>
<accession>A0A8K0EBU1</accession>